<accession>A0A2T1DL94</accession>
<dbReference type="InterPro" id="IPR008538">
    <property type="entry name" value="Uma2"/>
</dbReference>
<comment type="caution">
    <text evidence="2">The sequence shown here is derived from an EMBL/GenBank/DDBJ whole genome shotgun (WGS) entry which is preliminary data.</text>
</comment>
<dbReference type="InterPro" id="IPR011335">
    <property type="entry name" value="Restrct_endonuc-II-like"/>
</dbReference>
<dbReference type="STRING" id="1920490.GCA_001895925_02237"/>
<dbReference type="OrthoDB" id="574613at2"/>
<dbReference type="AlphaFoldDB" id="A0A2T1DL94"/>
<dbReference type="Pfam" id="PF05685">
    <property type="entry name" value="Uma2"/>
    <property type="match status" value="1"/>
</dbReference>
<sequence length="92" mass="10705">MNLTTIENLDCLAIEVLSPGLAHEQRDREAKLKLYGSRGVQEYWILNWQLQQVEVYRHQQAMLKLVVTLLDDDRLTSPLLPNFTCPISCFFL</sequence>
<gene>
    <name evidence="2" type="ORF">C7B65_04660</name>
</gene>
<dbReference type="PANTHER" id="PTHR34107:SF4">
    <property type="entry name" value="SLL1222 PROTEIN"/>
    <property type="match status" value="1"/>
</dbReference>
<dbReference type="SUPFAM" id="SSF52980">
    <property type="entry name" value="Restriction endonuclease-like"/>
    <property type="match status" value="1"/>
</dbReference>
<keyword evidence="3" id="KW-1185">Reference proteome</keyword>
<proteinExistence type="predicted"/>
<keyword evidence="2" id="KW-0255">Endonuclease</keyword>
<keyword evidence="2" id="KW-0378">Hydrolase</keyword>
<reference evidence="2 3" key="1">
    <citation type="submission" date="2018-02" db="EMBL/GenBank/DDBJ databases">
        <authorList>
            <person name="Cohen D.B."/>
            <person name="Kent A.D."/>
        </authorList>
    </citation>
    <scope>NUCLEOTIDE SEQUENCE [LARGE SCALE GENOMIC DNA]</scope>
    <source>
        <strain evidence="2 3">ULC007</strain>
    </source>
</reference>
<keyword evidence="2" id="KW-0540">Nuclease</keyword>
<dbReference type="EMBL" id="PVWG01000003">
    <property type="protein sequence ID" value="PSB21225.1"/>
    <property type="molecule type" value="Genomic_DNA"/>
</dbReference>
<dbReference type="Proteomes" id="UP000238634">
    <property type="component" value="Unassembled WGS sequence"/>
</dbReference>
<reference evidence="2 3" key="2">
    <citation type="submission" date="2018-03" db="EMBL/GenBank/DDBJ databases">
        <title>The ancient ancestry and fast evolution of plastids.</title>
        <authorList>
            <person name="Moore K.R."/>
            <person name="Magnabosco C."/>
            <person name="Momper L."/>
            <person name="Gold D.A."/>
            <person name="Bosak T."/>
            <person name="Fournier G.P."/>
        </authorList>
    </citation>
    <scope>NUCLEOTIDE SEQUENCE [LARGE SCALE GENOMIC DNA]</scope>
    <source>
        <strain evidence="2 3">ULC007</strain>
    </source>
</reference>
<protein>
    <submittedName>
        <fullName evidence="2">Uma2 family endonuclease</fullName>
    </submittedName>
</protein>
<organism evidence="2 3">
    <name type="scientific">Phormidesmis priestleyi ULC007</name>
    <dbReference type="NCBI Taxonomy" id="1920490"/>
    <lineage>
        <taxon>Bacteria</taxon>
        <taxon>Bacillati</taxon>
        <taxon>Cyanobacteriota</taxon>
        <taxon>Cyanophyceae</taxon>
        <taxon>Leptolyngbyales</taxon>
        <taxon>Leptolyngbyaceae</taxon>
        <taxon>Phormidesmis</taxon>
    </lineage>
</organism>
<dbReference type="InterPro" id="IPR012296">
    <property type="entry name" value="Nuclease_put_TT1808"/>
</dbReference>
<name>A0A2T1DL94_9CYAN</name>
<evidence type="ECO:0000313" key="3">
    <source>
        <dbReference type="Proteomes" id="UP000238634"/>
    </source>
</evidence>
<dbReference type="CDD" id="cd06260">
    <property type="entry name" value="DUF820-like"/>
    <property type="match status" value="1"/>
</dbReference>
<dbReference type="RefSeq" id="WP_083582723.1">
    <property type="nucleotide sequence ID" value="NZ_MPPI01000004.1"/>
</dbReference>
<feature type="domain" description="Putative restriction endonuclease" evidence="1">
    <location>
        <begin position="11"/>
        <end position="87"/>
    </location>
</feature>
<dbReference type="Gene3D" id="3.90.1570.10">
    <property type="entry name" value="tt1808, chain A"/>
    <property type="match status" value="1"/>
</dbReference>
<evidence type="ECO:0000313" key="2">
    <source>
        <dbReference type="EMBL" id="PSB21225.1"/>
    </source>
</evidence>
<dbReference type="PANTHER" id="PTHR34107">
    <property type="entry name" value="SLL0198 PROTEIN-RELATED"/>
    <property type="match status" value="1"/>
</dbReference>
<dbReference type="GO" id="GO:0004519">
    <property type="term" value="F:endonuclease activity"/>
    <property type="evidence" value="ECO:0007669"/>
    <property type="project" value="UniProtKB-KW"/>
</dbReference>
<evidence type="ECO:0000259" key="1">
    <source>
        <dbReference type="Pfam" id="PF05685"/>
    </source>
</evidence>